<keyword evidence="2" id="KW-1185">Reference proteome</keyword>
<name>A0ABU3DBZ7_9RHOB</name>
<organism evidence="1 2">
    <name type="scientific">Tropicimonas omnivorans</name>
    <dbReference type="NCBI Taxonomy" id="3075590"/>
    <lineage>
        <taxon>Bacteria</taxon>
        <taxon>Pseudomonadati</taxon>
        <taxon>Pseudomonadota</taxon>
        <taxon>Alphaproteobacteria</taxon>
        <taxon>Rhodobacterales</taxon>
        <taxon>Roseobacteraceae</taxon>
        <taxon>Tropicimonas</taxon>
    </lineage>
</organism>
<accession>A0ABU3DBZ7</accession>
<gene>
    <name evidence="1" type="ORF">RM543_00940</name>
</gene>
<comment type="caution">
    <text evidence="1">The sequence shown here is derived from an EMBL/GenBank/DDBJ whole genome shotgun (WGS) entry which is preliminary data.</text>
</comment>
<sequence>MTALRLELPHVEDGDRATQGLTPELAARLARLRVAALRCRVSTRLDFTEACALIGRGGAQDGRTADALLRVLGEGLGRLPVFFRPGAGDLSFDERWLVALLSALDRGDEASATFLLKSRIAPHYRRFLGFLAAQVAVSDDVA</sequence>
<proteinExistence type="predicted"/>
<dbReference type="Proteomes" id="UP001265259">
    <property type="component" value="Unassembled WGS sequence"/>
</dbReference>
<protein>
    <submittedName>
        <fullName evidence="1">Uncharacterized protein</fullName>
    </submittedName>
</protein>
<evidence type="ECO:0000313" key="1">
    <source>
        <dbReference type="EMBL" id="MDT0681233.1"/>
    </source>
</evidence>
<evidence type="ECO:0000313" key="2">
    <source>
        <dbReference type="Proteomes" id="UP001265259"/>
    </source>
</evidence>
<dbReference type="EMBL" id="JAVRHL010000001">
    <property type="protein sequence ID" value="MDT0681233.1"/>
    <property type="molecule type" value="Genomic_DNA"/>
</dbReference>
<reference evidence="1 2" key="1">
    <citation type="submission" date="2023-09" db="EMBL/GenBank/DDBJ databases">
        <authorList>
            <person name="Rey-Velasco X."/>
        </authorList>
    </citation>
    <scope>NUCLEOTIDE SEQUENCE [LARGE SCALE GENOMIC DNA]</scope>
    <source>
        <strain evidence="1 2">F158</strain>
    </source>
</reference>
<dbReference type="RefSeq" id="WP_311688757.1">
    <property type="nucleotide sequence ID" value="NZ_JAVRHL010000001.1"/>
</dbReference>